<dbReference type="GO" id="GO:0008968">
    <property type="term" value="F:D-sedoheptulose 7-phosphate isomerase activity"/>
    <property type="evidence" value="ECO:0007669"/>
    <property type="project" value="UniProtKB-UniRule"/>
</dbReference>
<organism evidence="11 12">
    <name type="scientific">Pedobacter psychrophilus</name>
    <dbReference type="NCBI Taxonomy" id="1826909"/>
    <lineage>
        <taxon>Bacteria</taxon>
        <taxon>Pseudomonadati</taxon>
        <taxon>Bacteroidota</taxon>
        <taxon>Sphingobacteriia</taxon>
        <taxon>Sphingobacteriales</taxon>
        <taxon>Sphingobacteriaceae</taxon>
        <taxon>Pedobacter</taxon>
    </lineage>
</organism>
<evidence type="ECO:0000256" key="3">
    <source>
        <dbReference type="ARBA" id="ARBA00009894"/>
    </source>
</evidence>
<feature type="binding site" evidence="9">
    <location>
        <position position="124"/>
    </location>
    <ligand>
        <name>substrate</name>
    </ligand>
</feature>
<comment type="miscellaneous">
    <text evidence="9">The reaction produces a racemic mixture of D-glycero-alpha-D-manno-heptose 7-phosphate and D-glycero-beta-D-manno-heptose 7-phosphate.</text>
</comment>
<evidence type="ECO:0000313" key="12">
    <source>
        <dbReference type="Proteomes" id="UP000078459"/>
    </source>
</evidence>
<dbReference type="STRING" id="1826909.A5893_13250"/>
<dbReference type="EC" id="5.3.1.28" evidence="9"/>
<keyword evidence="12" id="KW-1185">Reference proteome</keyword>
<keyword evidence="7 9" id="KW-0413">Isomerase</keyword>
<dbReference type="PANTHER" id="PTHR30390:SF7">
    <property type="entry name" value="PHOSPHOHEPTOSE ISOMERASE"/>
    <property type="match status" value="1"/>
</dbReference>
<dbReference type="EMBL" id="LWHJ01000030">
    <property type="protein sequence ID" value="OAQ38392.1"/>
    <property type="molecule type" value="Genomic_DNA"/>
</dbReference>
<comment type="caution">
    <text evidence="11">The sequence shown here is derived from an EMBL/GenBank/DDBJ whole genome shotgun (WGS) entry which is preliminary data.</text>
</comment>
<dbReference type="Pfam" id="PF13580">
    <property type="entry name" value="SIS_2"/>
    <property type="match status" value="1"/>
</dbReference>
<gene>
    <name evidence="9 11" type="primary">gmhA</name>
    <name evidence="11" type="ORF">A5893_13250</name>
</gene>
<evidence type="ECO:0000256" key="8">
    <source>
        <dbReference type="ARBA" id="ARBA00023277"/>
    </source>
</evidence>
<evidence type="ECO:0000256" key="9">
    <source>
        <dbReference type="HAMAP-Rule" id="MF_00067"/>
    </source>
</evidence>
<feature type="binding site" evidence="9">
    <location>
        <begin position="93"/>
        <end position="94"/>
    </location>
    <ligand>
        <name>substrate</name>
    </ligand>
</feature>
<reference evidence="11 12" key="1">
    <citation type="submission" date="2016-04" db="EMBL/GenBank/DDBJ databases">
        <authorList>
            <person name="Evans L.H."/>
            <person name="Alamgir A."/>
            <person name="Owens N."/>
            <person name="Weber N.D."/>
            <person name="Virtaneva K."/>
            <person name="Barbian K."/>
            <person name="Babar A."/>
            <person name="Rosenke K."/>
        </authorList>
    </citation>
    <scope>NUCLEOTIDE SEQUENCE [LARGE SCALE GENOMIC DNA]</scope>
    <source>
        <strain evidence="11 12">CCM 8644</strain>
    </source>
</reference>
<dbReference type="NCBIfam" id="NF001628">
    <property type="entry name" value="PRK00414.1"/>
    <property type="match status" value="1"/>
</dbReference>
<dbReference type="GO" id="GO:0005737">
    <property type="term" value="C:cytoplasm"/>
    <property type="evidence" value="ECO:0007669"/>
    <property type="project" value="UniProtKB-SubCell"/>
</dbReference>
<dbReference type="Gene3D" id="3.40.50.10490">
    <property type="entry name" value="Glucose-6-phosphate isomerase like protein, domain 1"/>
    <property type="match status" value="1"/>
</dbReference>
<dbReference type="CDD" id="cd05006">
    <property type="entry name" value="SIS_GmhA"/>
    <property type="match status" value="1"/>
</dbReference>
<dbReference type="UniPathway" id="UPA00041">
    <property type="reaction ID" value="UER00436"/>
</dbReference>
<evidence type="ECO:0000256" key="7">
    <source>
        <dbReference type="ARBA" id="ARBA00023235"/>
    </source>
</evidence>
<dbReference type="OrthoDB" id="9781311at2"/>
<dbReference type="AlphaFoldDB" id="A0A179DC80"/>
<feature type="binding site" evidence="9">
    <location>
        <begin position="52"/>
        <end position="54"/>
    </location>
    <ligand>
        <name>substrate</name>
    </ligand>
</feature>
<dbReference type="Proteomes" id="UP000078459">
    <property type="component" value="Unassembled WGS sequence"/>
</dbReference>
<evidence type="ECO:0000256" key="2">
    <source>
        <dbReference type="ARBA" id="ARBA00004496"/>
    </source>
</evidence>
<comment type="catalytic activity">
    <reaction evidence="1 9">
        <text>2 D-sedoheptulose 7-phosphate = D-glycero-alpha-D-manno-heptose 7-phosphate + D-glycero-beta-D-manno-heptose 7-phosphate</text>
        <dbReference type="Rhea" id="RHEA:27489"/>
        <dbReference type="ChEBI" id="CHEBI:57483"/>
        <dbReference type="ChEBI" id="CHEBI:60203"/>
        <dbReference type="ChEBI" id="CHEBI:60204"/>
        <dbReference type="EC" id="5.3.1.28"/>
    </reaction>
</comment>
<dbReference type="GO" id="GO:0005975">
    <property type="term" value="P:carbohydrate metabolic process"/>
    <property type="evidence" value="ECO:0007669"/>
    <property type="project" value="UniProtKB-UniRule"/>
</dbReference>
<feature type="binding site" evidence="9">
    <location>
        <position position="180"/>
    </location>
    <ligand>
        <name>Zn(2+)</name>
        <dbReference type="ChEBI" id="CHEBI:29105"/>
    </ligand>
</feature>
<protein>
    <recommendedName>
        <fullName evidence="9">Phosphoheptose isomerase</fullName>
        <ecNumber evidence="9">5.3.1.28</ecNumber>
    </recommendedName>
    <alternativeName>
        <fullName evidence="9">Sedoheptulose 7-phosphate isomerase</fullName>
    </alternativeName>
</protein>
<comment type="similarity">
    <text evidence="3 9">Belongs to the SIS family. GmhA subfamily.</text>
</comment>
<dbReference type="InterPro" id="IPR001347">
    <property type="entry name" value="SIS_dom"/>
</dbReference>
<comment type="pathway">
    <text evidence="9">Carbohydrate biosynthesis; D-glycero-D-manno-heptose 7-phosphate biosynthesis; D-glycero-alpha-D-manno-heptose 7-phosphate and D-glycero-beta-D-manno-heptose 7-phosphate from sedoheptulose 7-phosphate: step 1/1.</text>
</comment>
<dbReference type="InterPro" id="IPR046348">
    <property type="entry name" value="SIS_dom_sf"/>
</dbReference>
<dbReference type="PROSITE" id="PS51464">
    <property type="entry name" value="SIS"/>
    <property type="match status" value="1"/>
</dbReference>
<keyword evidence="5 9" id="KW-0479">Metal-binding</keyword>
<keyword evidence="8 9" id="KW-0119">Carbohydrate metabolism</keyword>
<evidence type="ECO:0000313" key="11">
    <source>
        <dbReference type="EMBL" id="OAQ38392.1"/>
    </source>
</evidence>
<dbReference type="GO" id="GO:2001061">
    <property type="term" value="P:D-glycero-D-manno-heptose 7-phosphate biosynthetic process"/>
    <property type="evidence" value="ECO:0007669"/>
    <property type="project" value="UniProtKB-UniPathway"/>
</dbReference>
<dbReference type="GO" id="GO:0008270">
    <property type="term" value="F:zinc ion binding"/>
    <property type="evidence" value="ECO:0007669"/>
    <property type="project" value="UniProtKB-UniRule"/>
</dbReference>
<comment type="cofactor">
    <cofactor evidence="9">
        <name>Zn(2+)</name>
        <dbReference type="ChEBI" id="CHEBI:29105"/>
    </cofactor>
    <text evidence="9">Binds 1 zinc ion per subunit.</text>
</comment>
<comment type="subcellular location">
    <subcellularLocation>
        <location evidence="2 9">Cytoplasm</location>
    </subcellularLocation>
</comment>
<keyword evidence="6 9" id="KW-0862">Zinc</keyword>
<feature type="binding site" evidence="9">
    <location>
        <position position="172"/>
    </location>
    <ligand>
        <name>substrate</name>
    </ligand>
</feature>
<dbReference type="InterPro" id="IPR004515">
    <property type="entry name" value="Phosphoheptose_Isoase"/>
</dbReference>
<accession>A0A179DC80</accession>
<sequence length="193" mass="21367">MDYKAIKSHFEQADDVLKTFLSEDENFKNIEKAGLLIVDAILNRNKIISCGNGGSMCDAMHFAEELSGRYRNERKALPAIAISDSSHITCTANDYGFDHIFSRFIDALGNKNDVLFAISTSGNSLNILNAIKAAKEKGMKIIGLTGKDGGIMKTLCDVEIRVSHDGFSDRIQEIHIKIIHSLIDFIETRMGLN</sequence>
<evidence type="ECO:0000259" key="10">
    <source>
        <dbReference type="PROSITE" id="PS51464"/>
    </source>
</evidence>
<feature type="binding site" evidence="9">
    <location>
        <position position="65"/>
    </location>
    <ligand>
        <name>Zn(2+)</name>
        <dbReference type="ChEBI" id="CHEBI:29105"/>
    </ligand>
</feature>
<evidence type="ECO:0000256" key="1">
    <source>
        <dbReference type="ARBA" id="ARBA00000348"/>
    </source>
</evidence>
<feature type="binding site" evidence="9">
    <location>
        <position position="172"/>
    </location>
    <ligand>
        <name>Zn(2+)</name>
        <dbReference type="ChEBI" id="CHEBI:29105"/>
    </ligand>
</feature>
<reference evidence="11 12" key="2">
    <citation type="submission" date="2016-06" db="EMBL/GenBank/DDBJ databases">
        <title>Pedobacter psychrophilus sp. nov., isolated from Antarctic fragmentary rock.</title>
        <authorList>
            <person name="Svec P."/>
        </authorList>
    </citation>
    <scope>NUCLEOTIDE SEQUENCE [LARGE SCALE GENOMIC DNA]</scope>
    <source>
        <strain evidence="11 12">CCM 8644</strain>
    </source>
</reference>
<comment type="function">
    <text evidence="9">Catalyzes the isomerization of sedoheptulose 7-phosphate in D-glycero-D-manno-heptose 7-phosphate.</text>
</comment>
<feature type="binding site" evidence="9">
    <location>
        <position position="65"/>
    </location>
    <ligand>
        <name>substrate</name>
    </ligand>
</feature>
<evidence type="ECO:0000256" key="5">
    <source>
        <dbReference type="ARBA" id="ARBA00022723"/>
    </source>
</evidence>
<dbReference type="HAMAP" id="MF_00067">
    <property type="entry name" value="GmhA"/>
    <property type="match status" value="1"/>
</dbReference>
<dbReference type="PANTHER" id="PTHR30390">
    <property type="entry name" value="SEDOHEPTULOSE 7-PHOSPHATE ISOMERASE / DNAA INITIATOR-ASSOCIATING FACTOR FOR REPLICATION INITIATION"/>
    <property type="match status" value="1"/>
</dbReference>
<evidence type="ECO:0000256" key="4">
    <source>
        <dbReference type="ARBA" id="ARBA00022490"/>
    </source>
</evidence>
<dbReference type="NCBIfam" id="TIGR00441">
    <property type="entry name" value="gmhA"/>
    <property type="match status" value="1"/>
</dbReference>
<feature type="binding site" evidence="9">
    <location>
        <begin position="119"/>
        <end position="121"/>
    </location>
    <ligand>
        <name>substrate</name>
    </ligand>
</feature>
<name>A0A179DC80_9SPHI</name>
<dbReference type="RefSeq" id="WP_068823163.1">
    <property type="nucleotide sequence ID" value="NZ_LWHJ01000030.1"/>
</dbReference>
<dbReference type="GO" id="GO:0097367">
    <property type="term" value="F:carbohydrate derivative binding"/>
    <property type="evidence" value="ECO:0007669"/>
    <property type="project" value="InterPro"/>
</dbReference>
<proteinExistence type="inferred from homology"/>
<feature type="domain" description="SIS" evidence="10">
    <location>
        <begin position="37"/>
        <end position="193"/>
    </location>
</feature>
<evidence type="ECO:0000256" key="6">
    <source>
        <dbReference type="ARBA" id="ARBA00022833"/>
    </source>
</evidence>
<dbReference type="SUPFAM" id="SSF53697">
    <property type="entry name" value="SIS domain"/>
    <property type="match status" value="1"/>
</dbReference>
<dbReference type="InterPro" id="IPR050099">
    <property type="entry name" value="SIS_GmhA/DiaA_subfam"/>
</dbReference>
<feature type="binding site" evidence="9">
    <location>
        <position position="61"/>
    </location>
    <ligand>
        <name>Zn(2+)</name>
        <dbReference type="ChEBI" id="CHEBI:29105"/>
    </ligand>
</feature>
<dbReference type="InterPro" id="IPR035461">
    <property type="entry name" value="GmhA/DiaA"/>
</dbReference>
<keyword evidence="4 9" id="KW-0963">Cytoplasm</keyword>